<name>A0A376AKQ8_9HYPH</name>
<keyword evidence="3" id="KW-1185">Reference proteome</keyword>
<feature type="region of interest" description="Disordered" evidence="1">
    <location>
        <begin position="18"/>
        <end position="41"/>
    </location>
</feature>
<dbReference type="EMBL" id="UEYP01000006">
    <property type="protein sequence ID" value="SSC67993.1"/>
    <property type="molecule type" value="Genomic_DNA"/>
</dbReference>
<organism evidence="2 3">
    <name type="scientific">Ciceribacter selenitireducens ATCC BAA-1503</name>
    <dbReference type="NCBI Taxonomy" id="1336235"/>
    <lineage>
        <taxon>Bacteria</taxon>
        <taxon>Pseudomonadati</taxon>
        <taxon>Pseudomonadota</taxon>
        <taxon>Alphaproteobacteria</taxon>
        <taxon>Hyphomicrobiales</taxon>
        <taxon>Rhizobiaceae</taxon>
        <taxon>Ciceribacter</taxon>
    </lineage>
</organism>
<evidence type="ECO:0000256" key="1">
    <source>
        <dbReference type="SAM" id="MobiDB-lite"/>
    </source>
</evidence>
<gene>
    <name evidence="2" type="ORF">RHIZ70_3701</name>
</gene>
<dbReference type="AlphaFoldDB" id="A0A376AKQ8"/>
<accession>A0A376AKQ8</accession>
<reference evidence="3" key="1">
    <citation type="submission" date="2018-07" db="EMBL/GenBank/DDBJ databases">
        <authorList>
            <person name="Peiro R."/>
            <person name="Begona"/>
            <person name="Cbmso G."/>
            <person name="Lopez M."/>
            <person name="Gonzalez S."/>
        </authorList>
    </citation>
    <scope>NUCLEOTIDE SEQUENCE [LARGE SCALE GENOMIC DNA]</scope>
</reference>
<evidence type="ECO:0000313" key="2">
    <source>
        <dbReference type="EMBL" id="SSC67993.1"/>
    </source>
</evidence>
<proteinExistence type="predicted"/>
<evidence type="ECO:0000313" key="3">
    <source>
        <dbReference type="Proteomes" id="UP000254764"/>
    </source>
</evidence>
<protein>
    <submittedName>
        <fullName evidence="2">Uncharacterized protein</fullName>
    </submittedName>
</protein>
<sequence>MMNDGCLGPRSVLILRCPEGASKDRDGPGGSARPFSPSERG</sequence>
<dbReference type="Proteomes" id="UP000254764">
    <property type="component" value="Unassembled WGS sequence"/>
</dbReference>